<feature type="compositionally biased region" description="Low complexity" evidence="1">
    <location>
        <begin position="171"/>
        <end position="180"/>
    </location>
</feature>
<name>A0A6P7GFR3_DIAVI</name>
<proteinExistence type="predicted"/>
<sequence>MKQEHDYNTEIPELLLQQNENTPSEERVELPAAEEPKQLDASITENVDTSQRETLHEEQVTPVKKNTLTSSGDNQKPSTSKFDLIPSPFKRALMWPEPQEMAKSKRRREKLPAVATSPQMLEYYRKKEKQKMDTQKLKDDRKKQGNKEKNLEEKRMQQKKKKQKIEEESSDSNSELEISLQESDISNSDERSDEEEYVTKVNS</sequence>
<protein>
    <submittedName>
        <fullName evidence="2">Uncharacterized protein DDB_G0286299-like</fullName>
    </submittedName>
</protein>
<evidence type="ECO:0000256" key="1">
    <source>
        <dbReference type="SAM" id="MobiDB-lite"/>
    </source>
</evidence>
<organism evidence="2">
    <name type="scientific">Diabrotica virgifera virgifera</name>
    <name type="common">western corn rootworm</name>
    <dbReference type="NCBI Taxonomy" id="50390"/>
    <lineage>
        <taxon>Eukaryota</taxon>
        <taxon>Metazoa</taxon>
        <taxon>Ecdysozoa</taxon>
        <taxon>Arthropoda</taxon>
        <taxon>Hexapoda</taxon>
        <taxon>Insecta</taxon>
        <taxon>Pterygota</taxon>
        <taxon>Neoptera</taxon>
        <taxon>Endopterygota</taxon>
        <taxon>Coleoptera</taxon>
        <taxon>Polyphaga</taxon>
        <taxon>Cucujiformia</taxon>
        <taxon>Chrysomeloidea</taxon>
        <taxon>Chrysomelidae</taxon>
        <taxon>Galerucinae</taxon>
        <taxon>Diabroticina</taxon>
        <taxon>Diabroticites</taxon>
        <taxon>Diabrotica</taxon>
    </lineage>
</organism>
<dbReference type="RefSeq" id="XP_028148519.1">
    <property type="nucleotide sequence ID" value="XM_028292718.1"/>
</dbReference>
<accession>A0A6P7GFR3</accession>
<dbReference type="InParanoid" id="A0A6P7GFR3"/>
<feature type="region of interest" description="Disordered" evidence="1">
    <location>
        <begin position="1"/>
        <end position="203"/>
    </location>
</feature>
<feature type="compositionally biased region" description="Polar residues" evidence="1">
    <location>
        <begin position="64"/>
        <end position="81"/>
    </location>
</feature>
<feature type="compositionally biased region" description="Basic and acidic residues" evidence="1">
    <location>
        <begin position="50"/>
        <end position="59"/>
    </location>
</feature>
<reference evidence="2" key="1">
    <citation type="submission" date="2025-08" db="UniProtKB">
        <authorList>
            <consortium name="RefSeq"/>
        </authorList>
    </citation>
    <scope>IDENTIFICATION</scope>
    <source>
        <tissue evidence="2">Whole insect</tissue>
    </source>
</reference>
<gene>
    <name evidence="2" type="primary">LOC114341912</name>
</gene>
<evidence type="ECO:0000313" key="2">
    <source>
        <dbReference type="RefSeq" id="XP_028148519.1"/>
    </source>
</evidence>
<dbReference type="AlphaFoldDB" id="A0A6P7GFR3"/>
<feature type="compositionally biased region" description="Basic and acidic residues" evidence="1">
    <location>
        <begin position="130"/>
        <end position="156"/>
    </location>
</feature>
<feature type="compositionally biased region" description="Basic and acidic residues" evidence="1">
    <location>
        <begin position="24"/>
        <end position="38"/>
    </location>
</feature>